<sequence length="52" mass="6403">MKTFKEVKKDGNLYKQECWVKEPNWNDKQKEIRVNSNITLINEMKENLKKYQ</sequence>
<protein>
    <recommendedName>
        <fullName evidence="3">Transcriptional coactivator p15 (PC4) C-terminal domain-containing protein</fullName>
    </recommendedName>
</protein>
<dbReference type="EMBL" id="JACOOO010000001">
    <property type="protein sequence ID" value="MBC5627608.1"/>
    <property type="molecule type" value="Genomic_DNA"/>
</dbReference>
<accession>A0ABR7DA89</accession>
<evidence type="ECO:0008006" key="3">
    <source>
        <dbReference type="Google" id="ProtNLM"/>
    </source>
</evidence>
<comment type="caution">
    <text evidence="1">The sequence shown here is derived from an EMBL/GenBank/DDBJ whole genome shotgun (WGS) entry which is preliminary data.</text>
</comment>
<reference evidence="1 2" key="1">
    <citation type="submission" date="2020-08" db="EMBL/GenBank/DDBJ databases">
        <title>Genome public.</title>
        <authorList>
            <person name="Liu C."/>
            <person name="Sun Q."/>
        </authorList>
    </citation>
    <scope>NUCLEOTIDE SEQUENCE [LARGE SCALE GENOMIC DNA]</scope>
    <source>
        <strain evidence="1 2">NSJ-6</strain>
    </source>
</reference>
<evidence type="ECO:0000313" key="1">
    <source>
        <dbReference type="EMBL" id="MBC5627608.1"/>
    </source>
</evidence>
<evidence type="ECO:0000313" key="2">
    <source>
        <dbReference type="Proteomes" id="UP000596929"/>
    </source>
</evidence>
<dbReference type="RefSeq" id="WP_186859155.1">
    <property type="nucleotide sequence ID" value="NZ_JACOOO010000001.1"/>
</dbReference>
<dbReference type="Proteomes" id="UP000596929">
    <property type="component" value="Unassembled WGS sequence"/>
</dbReference>
<gene>
    <name evidence="1" type="ORF">H8S20_01730</name>
</gene>
<keyword evidence="2" id="KW-1185">Reference proteome</keyword>
<name>A0ABR7DA89_9CLOT</name>
<organism evidence="1 2">
    <name type="scientific">Clostridium hominis</name>
    <dbReference type="NCBI Taxonomy" id="2763036"/>
    <lineage>
        <taxon>Bacteria</taxon>
        <taxon>Bacillati</taxon>
        <taxon>Bacillota</taxon>
        <taxon>Clostridia</taxon>
        <taxon>Eubacteriales</taxon>
        <taxon>Clostridiaceae</taxon>
        <taxon>Clostridium</taxon>
    </lineage>
</organism>
<proteinExistence type="predicted"/>